<keyword evidence="5" id="KW-1015">Disulfide bond</keyword>
<evidence type="ECO:0000256" key="5">
    <source>
        <dbReference type="ARBA" id="ARBA00023157"/>
    </source>
</evidence>
<dbReference type="Pfam" id="PF23260">
    <property type="entry name" value="TSP1_2"/>
    <property type="match status" value="1"/>
</dbReference>
<dbReference type="InterPro" id="IPR000884">
    <property type="entry name" value="TSP1_rpt"/>
</dbReference>
<keyword evidence="2" id="KW-0964">Secreted</keyword>
<dbReference type="InterPro" id="IPR057563">
    <property type="entry name" value="Sema5A/B-like_TSP-1"/>
</dbReference>
<keyword evidence="3" id="KW-0732">Signal</keyword>
<evidence type="ECO:0000313" key="8">
    <source>
        <dbReference type="Proteomes" id="UP000824782"/>
    </source>
</evidence>
<dbReference type="PROSITE" id="PS50092">
    <property type="entry name" value="TSP1"/>
    <property type="match status" value="3"/>
</dbReference>
<sequence>MPAPMRHNPIACTKIPGQYRENRRKSEIFRNGGWTPWSSWAQCSTSCGIGFQVRQRTCSNPAPRFGGRVCVGQSREERFCNENSPCPVPIFWSSWGSWSKCSADCGGGVHSRQRNCENGNSCPGCAQEFRICNSEACPEVRRNTPWTPWMTVNITQGGARQEQRFRYTCRAQLSDPHELQFGRKKTETRFCPNDGSAACETDSLVDDLMRSGKTPARVISGGWTPWGMWSTCSRDCELGFRSRRRTCSNPEPRNGGQPCMGSAMDFQDCNPQPCPGEEPPHLRDAPENSHDFGCFLYNVPCRKGLKGVVLSI</sequence>
<comment type="caution">
    <text evidence="7">The sequence shown here is derived from an EMBL/GenBank/DDBJ whole genome shotgun (WGS) entry which is preliminary data.</text>
</comment>
<reference evidence="7" key="1">
    <citation type="thesis" date="2020" institute="ProQuest LLC" country="789 East Eisenhower Parkway, Ann Arbor, MI, USA">
        <title>Comparative Genomics and Chromosome Evolution.</title>
        <authorList>
            <person name="Mudd A.B."/>
        </authorList>
    </citation>
    <scope>NUCLEOTIDE SEQUENCE</scope>
    <source>
        <strain evidence="7">237g6f4</strain>
        <tissue evidence="7">Blood</tissue>
    </source>
</reference>
<evidence type="ECO:0000256" key="3">
    <source>
        <dbReference type="ARBA" id="ARBA00022729"/>
    </source>
</evidence>
<protein>
    <recommendedName>
        <fullName evidence="6">Sema5A/B-like TSP-1 type 1 domain-containing protein</fullName>
    </recommendedName>
</protein>
<dbReference type="InterPro" id="IPR052065">
    <property type="entry name" value="Compl_asym_regulator"/>
</dbReference>
<accession>A0AAV7A2Z5</accession>
<dbReference type="SUPFAM" id="SSF82895">
    <property type="entry name" value="TSP-1 type 1 repeat"/>
    <property type="match status" value="3"/>
</dbReference>
<feature type="domain" description="Sema5A/B-like TSP-1 type 1" evidence="6">
    <location>
        <begin position="138"/>
        <end position="202"/>
    </location>
</feature>
<gene>
    <name evidence="7" type="ORF">GDO81_003190</name>
</gene>
<keyword evidence="4" id="KW-0677">Repeat</keyword>
<dbReference type="Proteomes" id="UP000824782">
    <property type="component" value="Unassembled WGS sequence"/>
</dbReference>
<evidence type="ECO:0000256" key="1">
    <source>
        <dbReference type="ARBA" id="ARBA00004613"/>
    </source>
</evidence>
<dbReference type="SMART" id="SM00209">
    <property type="entry name" value="TSP1"/>
    <property type="match status" value="3"/>
</dbReference>
<dbReference type="Pfam" id="PF00090">
    <property type="entry name" value="TSP_1"/>
    <property type="match status" value="3"/>
</dbReference>
<dbReference type="FunFam" id="2.20.100.10:FF:000001">
    <property type="entry name" value="semaphorin-5A isoform X1"/>
    <property type="match status" value="3"/>
</dbReference>
<dbReference type="InterPro" id="IPR036383">
    <property type="entry name" value="TSP1_rpt_sf"/>
</dbReference>
<evidence type="ECO:0000256" key="2">
    <source>
        <dbReference type="ARBA" id="ARBA00022525"/>
    </source>
</evidence>
<dbReference type="Gene3D" id="2.20.100.10">
    <property type="entry name" value="Thrombospondin type-1 (TSP1) repeat"/>
    <property type="match status" value="3"/>
</dbReference>
<dbReference type="PRINTS" id="PR01705">
    <property type="entry name" value="TSP1REPEAT"/>
</dbReference>
<dbReference type="PANTHER" id="PTHR22906">
    <property type="entry name" value="PROPERDIN"/>
    <property type="match status" value="1"/>
</dbReference>
<keyword evidence="8" id="KW-1185">Reference proteome</keyword>
<comment type="subcellular location">
    <subcellularLocation>
        <location evidence="1">Secreted</location>
    </subcellularLocation>
</comment>
<organism evidence="7 8">
    <name type="scientific">Engystomops pustulosus</name>
    <name type="common">Tungara frog</name>
    <name type="synonym">Physalaemus pustulosus</name>
    <dbReference type="NCBI Taxonomy" id="76066"/>
    <lineage>
        <taxon>Eukaryota</taxon>
        <taxon>Metazoa</taxon>
        <taxon>Chordata</taxon>
        <taxon>Craniata</taxon>
        <taxon>Vertebrata</taxon>
        <taxon>Euteleostomi</taxon>
        <taxon>Amphibia</taxon>
        <taxon>Batrachia</taxon>
        <taxon>Anura</taxon>
        <taxon>Neobatrachia</taxon>
        <taxon>Hyloidea</taxon>
        <taxon>Leptodactylidae</taxon>
        <taxon>Leiuperinae</taxon>
        <taxon>Engystomops</taxon>
    </lineage>
</organism>
<evidence type="ECO:0000313" key="7">
    <source>
        <dbReference type="EMBL" id="KAG8552968.1"/>
    </source>
</evidence>
<evidence type="ECO:0000259" key="6">
    <source>
        <dbReference type="Pfam" id="PF23260"/>
    </source>
</evidence>
<dbReference type="AlphaFoldDB" id="A0AAV7A2Z5"/>
<proteinExistence type="predicted"/>
<name>A0AAV7A2Z5_ENGPU</name>
<dbReference type="EMBL" id="WNYA01000010">
    <property type="protein sequence ID" value="KAG8552968.1"/>
    <property type="molecule type" value="Genomic_DNA"/>
</dbReference>
<dbReference type="PANTHER" id="PTHR22906:SF43">
    <property type="entry name" value="PROPERDIN"/>
    <property type="match status" value="1"/>
</dbReference>
<evidence type="ECO:0000256" key="4">
    <source>
        <dbReference type="ARBA" id="ARBA00022737"/>
    </source>
</evidence>